<proteinExistence type="predicted"/>
<dbReference type="AlphaFoldDB" id="A0A8H5VUW8"/>
<evidence type="ECO:0000313" key="1">
    <source>
        <dbReference type="EMBL" id="KAF5635315.1"/>
    </source>
</evidence>
<dbReference type="EMBL" id="JAAQRI010000125">
    <property type="protein sequence ID" value="KAF5635315.1"/>
    <property type="molecule type" value="Genomic_DNA"/>
</dbReference>
<dbReference type="OrthoDB" id="4499616at2759"/>
<comment type="caution">
    <text evidence="1">The sequence shown here is derived from an EMBL/GenBank/DDBJ whole genome shotgun (WGS) entry which is preliminary data.</text>
</comment>
<sequence length="191" mass="21429">MADGQVFNFYNVGFASAILMAQKSTYEEPIQMLWNTILQSWFPAVGAQTAYKVAPKAAILANNDQPDAVVIEVRLVGAGLVRDSRMLMEYQILMVECKSSEHDSDSGWASAATQLTHYMEQNTNGSRKLFGAVAVGTKVQFYEWEYRRNRSSLRPIHPARLDLGDAGDRHTLETMLDHVRTQGWNLAQQST</sequence>
<dbReference type="GeneID" id="59305364"/>
<reference evidence="1 2" key="1">
    <citation type="submission" date="2020-05" db="EMBL/GenBank/DDBJ databases">
        <title>Identification and distribution of gene clusters putatively required for synthesis of sphingolipid metabolism inhibitors in phylogenetically diverse species of the filamentous fungus Fusarium.</title>
        <authorList>
            <person name="Kim H.-S."/>
            <person name="Busman M."/>
            <person name="Brown D.W."/>
            <person name="Divon H."/>
            <person name="Uhlig S."/>
            <person name="Proctor R.H."/>
        </authorList>
    </citation>
    <scope>NUCLEOTIDE SEQUENCE [LARGE SCALE GENOMIC DNA]</scope>
    <source>
        <strain evidence="1 2">NRRL 66243</strain>
    </source>
</reference>
<protein>
    <submittedName>
        <fullName evidence="1">Uncharacterized protein</fullName>
    </submittedName>
</protein>
<evidence type="ECO:0000313" key="2">
    <source>
        <dbReference type="Proteomes" id="UP000530670"/>
    </source>
</evidence>
<organism evidence="1 2">
    <name type="scientific">Fusarium tjaetaba</name>
    <dbReference type="NCBI Taxonomy" id="1567544"/>
    <lineage>
        <taxon>Eukaryota</taxon>
        <taxon>Fungi</taxon>
        <taxon>Dikarya</taxon>
        <taxon>Ascomycota</taxon>
        <taxon>Pezizomycotina</taxon>
        <taxon>Sordariomycetes</taxon>
        <taxon>Hypocreomycetidae</taxon>
        <taxon>Hypocreales</taxon>
        <taxon>Nectriaceae</taxon>
        <taxon>Fusarium</taxon>
        <taxon>Fusarium fujikuroi species complex</taxon>
    </lineage>
</organism>
<gene>
    <name evidence="1" type="ORF">FTJAE_6478</name>
</gene>
<name>A0A8H5VUW8_9HYPO</name>
<keyword evidence="2" id="KW-1185">Reference proteome</keyword>
<dbReference type="Proteomes" id="UP000530670">
    <property type="component" value="Unassembled WGS sequence"/>
</dbReference>
<accession>A0A8H5VUW8</accession>
<dbReference type="RefSeq" id="XP_037206486.1">
    <property type="nucleotide sequence ID" value="XM_037353094.1"/>
</dbReference>